<feature type="transmembrane region" description="Helical" evidence="2">
    <location>
        <begin position="676"/>
        <end position="695"/>
    </location>
</feature>
<feature type="transmembrane region" description="Helical" evidence="2">
    <location>
        <begin position="229"/>
        <end position="246"/>
    </location>
</feature>
<feature type="transmembrane region" description="Helical" evidence="2">
    <location>
        <begin position="289"/>
        <end position="306"/>
    </location>
</feature>
<feature type="compositionally biased region" description="Basic and acidic residues" evidence="1">
    <location>
        <begin position="23"/>
        <end position="35"/>
    </location>
</feature>
<dbReference type="VEuPathDB" id="FungiDB:DIURU_005531"/>
<feature type="domain" description="DUF2421" evidence="3">
    <location>
        <begin position="837"/>
        <end position="1090"/>
    </location>
</feature>
<feature type="transmembrane region" description="Helical" evidence="2">
    <location>
        <begin position="816"/>
        <end position="837"/>
    </location>
</feature>
<evidence type="ECO:0000259" key="3">
    <source>
        <dbReference type="Pfam" id="PF10334"/>
    </source>
</evidence>
<dbReference type="AlphaFoldDB" id="A0A642UD80"/>
<keyword evidence="6" id="KW-1185">Reference proteome</keyword>
<protein>
    <recommendedName>
        <fullName evidence="7">ER transporter 6TM N-terminal domain-containing protein</fullName>
    </recommendedName>
</protein>
<feature type="domain" description="Putative ER transporter 6TM N-terminal" evidence="4">
    <location>
        <begin position="89"/>
        <end position="550"/>
    </location>
</feature>
<feature type="transmembrane region" description="Helical" evidence="2">
    <location>
        <begin position="151"/>
        <end position="178"/>
    </location>
</feature>
<feature type="transmembrane region" description="Helical" evidence="2">
    <location>
        <begin position="755"/>
        <end position="771"/>
    </location>
</feature>
<evidence type="ECO:0000256" key="1">
    <source>
        <dbReference type="SAM" id="MobiDB-lite"/>
    </source>
</evidence>
<evidence type="ECO:0000313" key="6">
    <source>
        <dbReference type="Proteomes" id="UP000449547"/>
    </source>
</evidence>
<dbReference type="EMBL" id="SWFT01000161">
    <property type="protein sequence ID" value="KAA8897018.1"/>
    <property type="molecule type" value="Genomic_DNA"/>
</dbReference>
<keyword evidence="2" id="KW-0812">Transmembrane</keyword>
<gene>
    <name evidence="5" type="ORF">DIURU_005531</name>
</gene>
<dbReference type="InterPro" id="IPR018820">
    <property type="entry name" value="BRE4-related_DUF2421"/>
</dbReference>
<dbReference type="Proteomes" id="UP000449547">
    <property type="component" value="Unassembled WGS sequence"/>
</dbReference>
<dbReference type="RefSeq" id="XP_034009760.1">
    <property type="nucleotide sequence ID" value="XM_034158524.1"/>
</dbReference>
<comment type="caution">
    <text evidence="5">The sequence shown here is derived from an EMBL/GenBank/DDBJ whole genome shotgun (WGS) entry which is preliminary data.</text>
</comment>
<dbReference type="OMA" id="TRCTVIF"/>
<dbReference type="PANTHER" id="PTHR37994">
    <property type="entry name" value="ARAE_2_N DOMAIN-CONTAINING PROTEIN-RELATED"/>
    <property type="match status" value="1"/>
</dbReference>
<evidence type="ECO:0008006" key="7">
    <source>
        <dbReference type="Google" id="ProtNLM"/>
    </source>
</evidence>
<evidence type="ECO:0000256" key="2">
    <source>
        <dbReference type="SAM" id="Phobius"/>
    </source>
</evidence>
<dbReference type="PANTHER" id="PTHR37994:SF1">
    <property type="entry name" value="ER TRANSPORTER 6TM N-TERMINAL DOMAIN-CONTAINING PROTEIN"/>
    <property type="match status" value="1"/>
</dbReference>
<organism evidence="5 6">
    <name type="scientific">Diutina rugosa</name>
    <name type="common">Yeast</name>
    <name type="synonym">Candida rugosa</name>
    <dbReference type="NCBI Taxonomy" id="5481"/>
    <lineage>
        <taxon>Eukaryota</taxon>
        <taxon>Fungi</taxon>
        <taxon>Dikarya</taxon>
        <taxon>Ascomycota</taxon>
        <taxon>Saccharomycotina</taxon>
        <taxon>Pichiomycetes</taxon>
        <taxon>Debaryomycetaceae</taxon>
        <taxon>Diutina</taxon>
    </lineage>
</organism>
<reference evidence="5 6" key="1">
    <citation type="submission" date="2019-07" db="EMBL/GenBank/DDBJ databases">
        <title>Genome assembly of two rare yeast pathogens: Diutina rugosa and Trichomonascus ciferrii.</title>
        <authorList>
            <person name="Mixao V."/>
            <person name="Saus E."/>
            <person name="Hansen A."/>
            <person name="Lass-Flor C."/>
            <person name="Gabaldon T."/>
        </authorList>
    </citation>
    <scope>NUCLEOTIDE SEQUENCE [LARGE SCALE GENOMIC DNA]</scope>
    <source>
        <strain evidence="5 6">CBS 613</strain>
    </source>
</reference>
<feature type="transmembrane region" description="Helical" evidence="2">
    <location>
        <begin position="783"/>
        <end position="801"/>
    </location>
</feature>
<feature type="region of interest" description="Disordered" evidence="1">
    <location>
        <begin position="1"/>
        <end position="50"/>
    </location>
</feature>
<name>A0A642UD80_DIURU</name>
<dbReference type="Pfam" id="PF10334">
    <property type="entry name" value="BRE4"/>
    <property type="match status" value="1"/>
</dbReference>
<dbReference type="Pfam" id="PF10337">
    <property type="entry name" value="ArAE_2_N"/>
    <property type="match status" value="1"/>
</dbReference>
<feature type="transmembrane region" description="Helical" evidence="2">
    <location>
        <begin position="106"/>
        <end position="127"/>
    </location>
</feature>
<dbReference type="InterPro" id="IPR018823">
    <property type="entry name" value="ArAE_2_N"/>
</dbReference>
<accession>A0A642UD80</accession>
<feature type="compositionally biased region" description="Low complexity" evidence="1">
    <location>
        <begin position="1"/>
        <end position="18"/>
    </location>
</feature>
<evidence type="ECO:0000259" key="4">
    <source>
        <dbReference type="Pfam" id="PF10337"/>
    </source>
</evidence>
<dbReference type="OrthoDB" id="2274698at2759"/>
<evidence type="ECO:0000313" key="5">
    <source>
        <dbReference type="EMBL" id="KAA8897018.1"/>
    </source>
</evidence>
<feature type="transmembrane region" description="Helical" evidence="2">
    <location>
        <begin position="707"/>
        <end position="726"/>
    </location>
</feature>
<feature type="transmembrane region" description="Helical" evidence="2">
    <location>
        <begin position="258"/>
        <end position="277"/>
    </location>
</feature>
<keyword evidence="2" id="KW-0472">Membrane</keyword>
<proteinExistence type="predicted"/>
<keyword evidence="2" id="KW-1133">Transmembrane helix</keyword>
<dbReference type="GeneID" id="54784182"/>
<sequence>MKERSSTSSDLQSDASATPQEYRGTEPLEETRDDFNLFYPDDAAKRKKPPTTADIEKMVEQGDDDEETMLHNISPRVRIPFWHKVKDAVWPSYLINHIFDYPSFRVVFRTWAASFVGTILMAVVPSLKWQGSAAFMLHITVFLNPPGGGSIIWVFLSSVSMCAYCCYVWAHIIIAQAISQAIKGWKPKEYYIQLAIERGVCSASMAKQELSNCITNYTYTGAYLDARQTVIFVIATVFALVGIRLSEPIHVLCKLGKVMATIMIAVLFCYTIFIPYWDPNSIAKTIFKPMGLMFVINTICAFIFFPETSNFQYFKSQSEVLQGLRAASANNLRLVQTLKPSEDSFVNYAHLAKDVIGLRGKLAMSEVQASVIPFEISYGRFDRGDVGEVRSAVNVVISSLAGFEFFYGLFEERKEFTRNHFGGRRSSVATADSKLYSTMDDYKKAGGFEASVRRRQIQKRMNDISPNHQVTLADLDLIAKFITDNLTPILVTADTALESAAKWLNDANHFRIYSRLHGWKKKVALQQENAARIVKCRQEIEEALKQHEAQHEYFQELLEATNVGDEALLCMINQSSSFLQSTKQLCKALFYMLSVFEGIDQTRPTPKVITYLTRPKHDPATHLFRNHVTVEEEYPSEFTSRVQQRDPDNYPPVNNFQRFWKFAINFYKKYILSKRLWTCIYGALFVIASASPFFFRNSAGYYFKEKILWVVVMTGLSLTDNTGVTWYNFGAKVSYSVVGCITGMVMWYICCGNSFGFAAVCGVVFAFLSYYRHFSKHESIIPALLWPVTASLVLGASWVDYHGNLLANIGWGWRPFVIRLICVVVGLVLAALSSLFPTPLSSKVMLRNILSKTVDDFGNLQCLVAKFAENRARDPTVVIKKRHDFVTQKLRQVLLRLSRSQQLTIGLQHELPLIGYWPDSKYKRLTKLITEIVSLYNLIYQLFGEFDDPEKMIPTAFKRLGWDSTDFLANLFAIVQMCAEALHDGGALPRVTQATLALKHMELLLDQWGTRQLSYSERWYNDPEMTPDEEESREDSIIQKMPSAMKNFDYSRFFSHDGQCAINILLYGHIMYSAYDEMVSIIKSLVGEKYDYSENLLFSGDDSSSFHAKVQ</sequence>